<dbReference type="Gene3D" id="3.30.565.10">
    <property type="entry name" value="Histidine kinase-like ATPase, C-terminal domain"/>
    <property type="match status" value="1"/>
</dbReference>
<feature type="transmembrane region" description="Helical" evidence="2">
    <location>
        <begin position="86"/>
        <end position="110"/>
    </location>
</feature>
<feature type="transmembrane region" description="Helical" evidence="2">
    <location>
        <begin position="35"/>
        <end position="54"/>
    </location>
</feature>
<keyword evidence="1" id="KW-0175">Coiled coil</keyword>
<dbReference type="AlphaFoldDB" id="A0A3E3EGK6"/>
<feature type="transmembrane region" description="Helical" evidence="2">
    <location>
        <begin position="6"/>
        <end position="26"/>
    </location>
</feature>
<dbReference type="InterPro" id="IPR032834">
    <property type="entry name" value="NatK-like_C"/>
</dbReference>
<accession>A0A3E3EGK6</accession>
<dbReference type="InterPro" id="IPR036890">
    <property type="entry name" value="HATPase_C_sf"/>
</dbReference>
<dbReference type="SMART" id="SM00387">
    <property type="entry name" value="HATPase_c"/>
    <property type="match status" value="1"/>
</dbReference>
<evidence type="ECO:0000313" key="4">
    <source>
        <dbReference type="EMBL" id="MDB7082621.1"/>
    </source>
</evidence>
<comment type="caution">
    <text evidence="5">The sequence shown here is derived from an EMBL/GenBank/DDBJ whole genome shotgun (WGS) entry which is preliminary data.</text>
</comment>
<feature type="coiled-coil region" evidence="1">
    <location>
        <begin position="232"/>
        <end position="262"/>
    </location>
</feature>
<keyword evidence="2" id="KW-0812">Transmembrane</keyword>
<dbReference type="Pfam" id="PF14501">
    <property type="entry name" value="HATPase_c_5"/>
    <property type="match status" value="1"/>
</dbReference>
<evidence type="ECO:0000259" key="3">
    <source>
        <dbReference type="SMART" id="SM00387"/>
    </source>
</evidence>
<dbReference type="InterPro" id="IPR003594">
    <property type="entry name" value="HATPase_dom"/>
</dbReference>
<dbReference type="Proteomes" id="UP000261032">
    <property type="component" value="Unassembled WGS sequence"/>
</dbReference>
<feature type="domain" description="Histidine kinase/HSP90-like ATPase" evidence="3">
    <location>
        <begin position="316"/>
        <end position="411"/>
    </location>
</feature>
<evidence type="ECO:0000313" key="6">
    <source>
        <dbReference type="Proteomes" id="UP000261032"/>
    </source>
</evidence>
<keyword evidence="2" id="KW-0472">Membrane</keyword>
<dbReference type="SUPFAM" id="SSF55874">
    <property type="entry name" value="ATPase domain of HSP90 chaperone/DNA topoisomerase II/histidine kinase"/>
    <property type="match status" value="1"/>
</dbReference>
<organism evidence="5 6">
    <name type="scientific">Thomasclavelia ramosa</name>
    <dbReference type="NCBI Taxonomy" id="1547"/>
    <lineage>
        <taxon>Bacteria</taxon>
        <taxon>Bacillati</taxon>
        <taxon>Bacillota</taxon>
        <taxon>Erysipelotrichia</taxon>
        <taxon>Erysipelotrichales</taxon>
        <taxon>Coprobacillaceae</taxon>
        <taxon>Thomasclavelia</taxon>
    </lineage>
</organism>
<dbReference type="EMBL" id="QUSL01000006">
    <property type="protein sequence ID" value="RGD86361.1"/>
    <property type="molecule type" value="Genomic_DNA"/>
</dbReference>
<evidence type="ECO:0000256" key="2">
    <source>
        <dbReference type="SAM" id="Phobius"/>
    </source>
</evidence>
<dbReference type="EMBL" id="JAQLKE010000003">
    <property type="protein sequence ID" value="MDB7082621.1"/>
    <property type="molecule type" value="Genomic_DNA"/>
</dbReference>
<name>A0A3E3EGK6_9FIRM</name>
<dbReference type="RefSeq" id="WP_009300677.1">
    <property type="nucleotide sequence ID" value="NZ_BAABXX010000001.1"/>
</dbReference>
<reference evidence="4" key="2">
    <citation type="submission" date="2023-01" db="EMBL/GenBank/DDBJ databases">
        <title>Human gut microbiome strain richness.</title>
        <authorList>
            <person name="Chen-Liaw A."/>
        </authorList>
    </citation>
    <scope>NUCLEOTIDE SEQUENCE</scope>
    <source>
        <strain evidence="4">1001217st2_G6_1001217B_191108</strain>
    </source>
</reference>
<evidence type="ECO:0000313" key="5">
    <source>
        <dbReference type="EMBL" id="RGD86361.1"/>
    </source>
</evidence>
<reference evidence="5 6" key="1">
    <citation type="submission" date="2018-08" db="EMBL/GenBank/DDBJ databases">
        <title>A genome reference for cultivated species of the human gut microbiota.</title>
        <authorList>
            <person name="Zou Y."/>
            <person name="Xue W."/>
            <person name="Luo G."/>
        </authorList>
    </citation>
    <scope>NUCLEOTIDE SEQUENCE [LARGE SCALE GENOMIC DNA]</scope>
    <source>
        <strain evidence="5 6">OM06-4</strain>
    </source>
</reference>
<feature type="transmembrane region" description="Helical" evidence="2">
    <location>
        <begin position="60"/>
        <end position="79"/>
    </location>
</feature>
<keyword evidence="2" id="KW-1133">Transmembrane helix</keyword>
<protein>
    <submittedName>
        <fullName evidence="5">GHKL domain-containing protein</fullName>
    </submittedName>
</protein>
<proteinExistence type="predicted"/>
<feature type="transmembrane region" description="Helical" evidence="2">
    <location>
        <begin position="186"/>
        <end position="205"/>
    </location>
</feature>
<feature type="transmembrane region" description="Helical" evidence="2">
    <location>
        <begin position="122"/>
        <end position="142"/>
    </location>
</feature>
<feature type="transmembrane region" description="Helical" evidence="2">
    <location>
        <begin position="162"/>
        <end position="180"/>
    </location>
</feature>
<evidence type="ECO:0000256" key="1">
    <source>
        <dbReference type="SAM" id="Coils"/>
    </source>
</evidence>
<sequence length="411" mass="48104">MIEVISEYFYCLIYVIALTFTASYLLEEKVKFKRVVIMAPLYAIVNYLVAGATSNNFWEYMIVNSIIIVIDFCYICILFKKTNVIFYVSLFQLFYIFTVNSLIHVINIIIGFNREVTLSFSIQRLIMVFLINILTVIFIVVLDKLKIIPTQKVINRQVKLFIMLDILVYYAMVIIYNIGVVRLVNLITVLVLILLFLWIMFLKILSMYVETTIRNEELIMEDISNKYISKYLDFYNQESDNLRKLKHDLKNHQLVLESLDKKNQYTQYIDEVFKGIGQVTYIESGNIYIDACLYAKQQEYPEIIFDFDISVAGLVFNEKDLTSLIFNLIDNACNEALKHNKLVSVMIRYTNNLLIIRIKNTCPIKPNFSTDKGEGHGYGLKIIKNIVNKYHGDLFIDYHDDQVIFNIKINT</sequence>
<dbReference type="Proteomes" id="UP001211987">
    <property type="component" value="Unassembled WGS sequence"/>
</dbReference>
<gene>
    <name evidence="5" type="ORF">DXB93_05740</name>
    <name evidence="4" type="ORF">PM738_02310</name>
</gene>